<dbReference type="PROSITE" id="PS51384">
    <property type="entry name" value="FAD_FR"/>
    <property type="match status" value="1"/>
</dbReference>
<dbReference type="Pfam" id="PF04954">
    <property type="entry name" value="SIP"/>
    <property type="match status" value="1"/>
</dbReference>
<gene>
    <name evidence="2" type="ORF">H4W79_002302</name>
</gene>
<evidence type="ECO:0000313" key="2">
    <source>
        <dbReference type="EMBL" id="MBE1458088.1"/>
    </source>
</evidence>
<keyword evidence="3" id="KW-1185">Reference proteome</keyword>
<protein>
    <submittedName>
        <fullName evidence="2">NADPH-dependent ferric siderophore reductase</fullName>
    </submittedName>
</protein>
<dbReference type="InterPro" id="IPR007037">
    <property type="entry name" value="SIP_rossman_dom"/>
</dbReference>
<dbReference type="CDD" id="cd06193">
    <property type="entry name" value="siderophore_interacting"/>
    <property type="match status" value="1"/>
</dbReference>
<proteinExistence type="predicted"/>
<evidence type="ECO:0000259" key="1">
    <source>
        <dbReference type="PROSITE" id="PS51384"/>
    </source>
</evidence>
<comment type="caution">
    <text evidence="2">The sequence shown here is derived from an EMBL/GenBank/DDBJ whole genome shotgun (WGS) entry which is preliminary data.</text>
</comment>
<dbReference type="Gene3D" id="2.40.30.10">
    <property type="entry name" value="Translation factors"/>
    <property type="match status" value="1"/>
</dbReference>
<dbReference type="Pfam" id="PF08021">
    <property type="entry name" value="FAD_binding_9"/>
    <property type="match status" value="1"/>
</dbReference>
<dbReference type="Proteomes" id="UP000598217">
    <property type="component" value="Unassembled WGS sequence"/>
</dbReference>
<dbReference type="SUPFAM" id="SSF63380">
    <property type="entry name" value="Riboflavin synthase domain-like"/>
    <property type="match status" value="1"/>
</dbReference>
<dbReference type="EMBL" id="JADBDY010000001">
    <property type="protein sequence ID" value="MBE1458088.1"/>
    <property type="molecule type" value="Genomic_DNA"/>
</dbReference>
<organism evidence="2 3">
    <name type="scientific">Nocardiopsis terrae</name>
    <dbReference type="NCBI Taxonomy" id="372655"/>
    <lineage>
        <taxon>Bacteria</taxon>
        <taxon>Bacillati</taxon>
        <taxon>Actinomycetota</taxon>
        <taxon>Actinomycetes</taxon>
        <taxon>Streptosporangiales</taxon>
        <taxon>Nocardiopsidaceae</taxon>
        <taxon>Nocardiopsis</taxon>
    </lineage>
</organism>
<dbReference type="InterPro" id="IPR017938">
    <property type="entry name" value="Riboflavin_synthase-like_b-brl"/>
</dbReference>
<accession>A0ABR9HGD8</accession>
<dbReference type="Gene3D" id="3.40.50.80">
    <property type="entry name" value="Nucleotide-binding domain of ferredoxin-NADP reductase (FNR) module"/>
    <property type="match status" value="1"/>
</dbReference>
<name>A0ABR9HGD8_9ACTN</name>
<dbReference type="PANTHER" id="PTHR30157:SF0">
    <property type="entry name" value="NADPH-DEPENDENT FERRIC-CHELATE REDUCTASE"/>
    <property type="match status" value="1"/>
</dbReference>
<dbReference type="InterPro" id="IPR039374">
    <property type="entry name" value="SIP_fam"/>
</dbReference>
<sequence>MRIQHPSHRQMIRARVVRAERTTDHFITVTFGGPDLARFEFLGLDQCVRVFLRRPGQERLTLPDSDEDGWYPEYREMPDEVRPYVRNYTMRRFDPEALELDVEFVAHEDGGPASTWAASAAVGDEVGLFPEGIYYLPPSEADWHLLVGDESAVPALLSIVEQAPRDLRAQVYLEVPSPRDVRPVQAPPGVEVHWLPREDAHAVPGRLALETVRSGPLPKGRPYCWVAGENGLPTGLRRALVREHEVAKDDITFVGYWRAGVAGVD</sequence>
<dbReference type="PANTHER" id="PTHR30157">
    <property type="entry name" value="FERRIC REDUCTASE, NADPH-DEPENDENT"/>
    <property type="match status" value="1"/>
</dbReference>
<evidence type="ECO:0000313" key="3">
    <source>
        <dbReference type="Proteomes" id="UP000598217"/>
    </source>
</evidence>
<dbReference type="InterPro" id="IPR017927">
    <property type="entry name" value="FAD-bd_FR_type"/>
</dbReference>
<dbReference type="InterPro" id="IPR013113">
    <property type="entry name" value="SIP_FAD-bd"/>
</dbReference>
<reference evidence="2 3" key="1">
    <citation type="submission" date="2020-10" db="EMBL/GenBank/DDBJ databases">
        <title>Sequencing the genomes of 1000 actinobacteria strains.</title>
        <authorList>
            <person name="Klenk H.-P."/>
        </authorList>
    </citation>
    <scope>NUCLEOTIDE SEQUENCE [LARGE SCALE GENOMIC DNA]</scope>
    <source>
        <strain evidence="2 3">DSM 45157</strain>
    </source>
</reference>
<feature type="domain" description="FAD-binding FR-type" evidence="1">
    <location>
        <begin position="9"/>
        <end position="138"/>
    </location>
</feature>
<dbReference type="InterPro" id="IPR039261">
    <property type="entry name" value="FNR_nucleotide-bd"/>
</dbReference>